<evidence type="ECO:0000259" key="2">
    <source>
        <dbReference type="Pfam" id="PF14242"/>
    </source>
</evidence>
<organism evidence="3 4">
    <name type="scientific">Ammoniphilus resinae</name>
    <dbReference type="NCBI Taxonomy" id="861532"/>
    <lineage>
        <taxon>Bacteria</taxon>
        <taxon>Bacillati</taxon>
        <taxon>Bacillota</taxon>
        <taxon>Bacilli</taxon>
        <taxon>Bacillales</taxon>
        <taxon>Paenibacillaceae</taxon>
        <taxon>Aneurinibacillus group</taxon>
        <taxon>Ammoniphilus</taxon>
    </lineage>
</organism>
<name>A0ABS4GJV3_9BACL</name>
<dbReference type="InterPro" id="IPR025642">
    <property type="entry name" value="DUF4342"/>
</dbReference>
<keyword evidence="1" id="KW-1133">Transmembrane helix</keyword>
<gene>
    <name evidence="3" type="ORF">J2Z37_000525</name>
</gene>
<keyword evidence="1" id="KW-0472">Membrane</keyword>
<protein>
    <recommendedName>
        <fullName evidence="2">DUF4342 domain-containing protein</fullName>
    </recommendedName>
</protein>
<dbReference type="RefSeq" id="WP_209808584.1">
    <property type="nucleotide sequence ID" value="NZ_JAGGKT010000001.1"/>
</dbReference>
<comment type="caution">
    <text evidence="3">The sequence shown here is derived from an EMBL/GenBank/DDBJ whole genome shotgun (WGS) entry which is preliminary data.</text>
</comment>
<dbReference type="EMBL" id="JAGGKT010000001">
    <property type="protein sequence ID" value="MBP1930538.1"/>
    <property type="molecule type" value="Genomic_DNA"/>
</dbReference>
<evidence type="ECO:0000313" key="4">
    <source>
        <dbReference type="Proteomes" id="UP001519343"/>
    </source>
</evidence>
<accession>A0ABS4GJV3</accession>
<proteinExistence type="predicted"/>
<dbReference type="Proteomes" id="UP001519343">
    <property type="component" value="Unassembled WGS sequence"/>
</dbReference>
<feature type="domain" description="DUF4342" evidence="2">
    <location>
        <begin position="31"/>
        <end position="102"/>
    </location>
</feature>
<feature type="transmembrane region" description="Helical" evidence="1">
    <location>
        <begin position="70"/>
        <end position="94"/>
    </location>
</feature>
<reference evidence="3 4" key="1">
    <citation type="submission" date="2021-03" db="EMBL/GenBank/DDBJ databases">
        <title>Genomic Encyclopedia of Type Strains, Phase IV (KMG-IV): sequencing the most valuable type-strain genomes for metagenomic binning, comparative biology and taxonomic classification.</title>
        <authorList>
            <person name="Goeker M."/>
        </authorList>
    </citation>
    <scope>NUCLEOTIDE SEQUENCE [LARGE SCALE GENOMIC DNA]</scope>
    <source>
        <strain evidence="3 4">DSM 24738</strain>
    </source>
</reference>
<evidence type="ECO:0000313" key="3">
    <source>
        <dbReference type="EMBL" id="MBP1930538.1"/>
    </source>
</evidence>
<evidence type="ECO:0000256" key="1">
    <source>
        <dbReference type="SAM" id="Phobius"/>
    </source>
</evidence>
<keyword evidence="1" id="KW-0812">Transmembrane</keyword>
<sequence length="105" mass="11792">METNHVHHQKNEDWIEELLPGEEDTSHTGYSTFYATGQEVWNLVREILGKANIVKITVFHGEKEMVSIPIVYGGVMAALFPFLSIFSMISLLALNCKVVVAKRTA</sequence>
<dbReference type="Pfam" id="PF14242">
    <property type="entry name" value="DUF4342"/>
    <property type="match status" value="1"/>
</dbReference>
<keyword evidence="4" id="KW-1185">Reference proteome</keyword>